<keyword evidence="2" id="KW-1185">Reference proteome</keyword>
<proteinExistence type="predicted"/>
<accession>A0A3L6PVH0</accession>
<dbReference type="EMBL" id="PQIB02000015">
    <property type="protein sequence ID" value="RLM64656.1"/>
    <property type="molecule type" value="Genomic_DNA"/>
</dbReference>
<dbReference type="STRING" id="4540.A0A3L6PVH0"/>
<dbReference type="PANTHER" id="PTHR34835">
    <property type="entry name" value="OS07G0283600 PROTEIN-RELATED"/>
    <property type="match status" value="1"/>
</dbReference>
<protein>
    <submittedName>
        <fullName evidence="1">Uncharacterized protein</fullName>
    </submittedName>
</protein>
<dbReference type="OrthoDB" id="679318at2759"/>
<comment type="caution">
    <text evidence="1">The sequence shown here is derived from an EMBL/GenBank/DDBJ whole genome shotgun (WGS) entry which is preliminary data.</text>
</comment>
<evidence type="ECO:0000313" key="2">
    <source>
        <dbReference type="Proteomes" id="UP000275267"/>
    </source>
</evidence>
<organism evidence="1 2">
    <name type="scientific">Panicum miliaceum</name>
    <name type="common">Proso millet</name>
    <name type="synonym">Broomcorn millet</name>
    <dbReference type="NCBI Taxonomy" id="4540"/>
    <lineage>
        <taxon>Eukaryota</taxon>
        <taxon>Viridiplantae</taxon>
        <taxon>Streptophyta</taxon>
        <taxon>Embryophyta</taxon>
        <taxon>Tracheophyta</taxon>
        <taxon>Spermatophyta</taxon>
        <taxon>Magnoliopsida</taxon>
        <taxon>Liliopsida</taxon>
        <taxon>Poales</taxon>
        <taxon>Poaceae</taxon>
        <taxon>PACMAD clade</taxon>
        <taxon>Panicoideae</taxon>
        <taxon>Panicodae</taxon>
        <taxon>Paniceae</taxon>
        <taxon>Panicinae</taxon>
        <taxon>Panicum</taxon>
        <taxon>Panicum sect. Panicum</taxon>
    </lineage>
</organism>
<dbReference type="Proteomes" id="UP000275267">
    <property type="component" value="Unassembled WGS sequence"/>
</dbReference>
<reference evidence="2" key="1">
    <citation type="journal article" date="2019" name="Nat. Commun.">
        <title>The genome of broomcorn millet.</title>
        <authorList>
            <person name="Zou C."/>
            <person name="Miki D."/>
            <person name="Li D."/>
            <person name="Tang Q."/>
            <person name="Xiao L."/>
            <person name="Rajput S."/>
            <person name="Deng P."/>
            <person name="Jia W."/>
            <person name="Huang R."/>
            <person name="Zhang M."/>
            <person name="Sun Y."/>
            <person name="Hu J."/>
            <person name="Fu X."/>
            <person name="Schnable P.S."/>
            <person name="Li F."/>
            <person name="Zhang H."/>
            <person name="Feng B."/>
            <person name="Zhu X."/>
            <person name="Liu R."/>
            <person name="Schnable J.C."/>
            <person name="Zhu J.-K."/>
            <person name="Zhang H."/>
        </authorList>
    </citation>
    <scope>NUCLEOTIDE SEQUENCE [LARGE SCALE GENOMIC DNA]</scope>
</reference>
<gene>
    <name evidence="1" type="ORF">C2845_PM16G00760</name>
</gene>
<evidence type="ECO:0000313" key="1">
    <source>
        <dbReference type="EMBL" id="RLM64656.1"/>
    </source>
</evidence>
<sequence length="208" mass="23598">MKRKIKSVTKPKDAFTWFSITTFSNVLDSLSPKHRKVIESYGFGPLLNFDKCFVPKKFVKWVANLVDYKKGDIVVDAKIISLTKESVHCVLGIPRGGDTFPSDTSRGKEVVLNKFQKNSIPSVTFFANKLVKYSEELSDEDVFICFIVVALSSFLCPNSSITPSPKHFGIFANITRVKEFDWCGYVFDWLLDSIKLFKKSKSSRAKDN</sequence>
<name>A0A3L6PVH0_PANMI</name>
<dbReference type="AlphaFoldDB" id="A0A3L6PVH0"/>
<dbReference type="PANTHER" id="PTHR34835:SF60">
    <property type="entry name" value="OS10G0490300 PROTEIN"/>
    <property type="match status" value="1"/>
</dbReference>